<dbReference type="Proteomes" id="UP000696280">
    <property type="component" value="Unassembled WGS sequence"/>
</dbReference>
<dbReference type="InterPro" id="IPR007710">
    <property type="entry name" value="Nucleoside_deoxyribTrfase"/>
</dbReference>
<dbReference type="GO" id="GO:0070694">
    <property type="term" value="F:5-hydroxymethyl-dUMP N-hydrolase activity"/>
    <property type="evidence" value="ECO:0007669"/>
    <property type="project" value="TreeGrafter"/>
</dbReference>
<dbReference type="PANTHER" id="PTHR15364">
    <property type="entry name" value="2'-DEOXYNUCLEOSIDE 5'-PHOSPHATE N-HYDROLASE 1"/>
    <property type="match status" value="1"/>
</dbReference>
<dbReference type="EMBL" id="CAJVRL010000037">
    <property type="protein sequence ID" value="CAG8950294.1"/>
    <property type="molecule type" value="Genomic_DNA"/>
</dbReference>
<evidence type="ECO:0000313" key="2">
    <source>
        <dbReference type="Proteomes" id="UP000696280"/>
    </source>
</evidence>
<dbReference type="OrthoDB" id="269441at2759"/>
<dbReference type="Pfam" id="PF05014">
    <property type="entry name" value="Nuc_deoxyrib_tr"/>
    <property type="match status" value="1"/>
</dbReference>
<dbReference type="PANTHER" id="PTHR15364:SF0">
    <property type="entry name" value="2'-DEOXYNUCLEOSIDE 5'-PHOSPHATE N-HYDROLASE 1"/>
    <property type="match status" value="1"/>
</dbReference>
<evidence type="ECO:0000313" key="1">
    <source>
        <dbReference type="EMBL" id="CAG8950294.1"/>
    </source>
</evidence>
<dbReference type="SUPFAM" id="SSF52309">
    <property type="entry name" value="N-(deoxy)ribosyltransferase-like"/>
    <property type="match status" value="1"/>
</dbReference>
<accession>A0A9N9KM66</accession>
<reference evidence="1" key="1">
    <citation type="submission" date="2021-07" db="EMBL/GenBank/DDBJ databases">
        <authorList>
            <person name="Durling M."/>
        </authorList>
    </citation>
    <scope>NUCLEOTIDE SEQUENCE</scope>
</reference>
<protein>
    <recommendedName>
        <fullName evidence="3">Nucleoside 2-deoxyribosyltransferase</fullName>
    </recommendedName>
</protein>
<sequence>MASPPPLKIYLAGPDVFLPSPVERGNALKAICTKHQLHGLFPLDNTLEFDAKTNKPHIPNSRAFAQAIRDANMELIKSCDGVLANMTPFRGPSMDVGTAYEMGVGAALGKVVVGYTLDGGRGYVEKVKEWAGDKSIERGEDGQLRDKDGMAVEEFGEGRGLVDNLMMSCGIERLCLSEEEAVKVMGELLREKVNM</sequence>
<keyword evidence="2" id="KW-1185">Reference proteome</keyword>
<dbReference type="GO" id="GO:0009159">
    <property type="term" value="P:deoxyribonucleoside monophosphate catabolic process"/>
    <property type="evidence" value="ECO:0007669"/>
    <property type="project" value="TreeGrafter"/>
</dbReference>
<dbReference type="AlphaFoldDB" id="A0A9N9KM66"/>
<name>A0A9N9KM66_9HELO</name>
<dbReference type="InterPro" id="IPR051239">
    <property type="entry name" value="2'-dNMP_N-hydrolase"/>
</dbReference>
<comment type="caution">
    <text evidence="1">The sequence shown here is derived from an EMBL/GenBank/DDBJ whole genome shotgun (WGS) entry which is preliminary data.</text>
</comment>
<dbReference type="Gene3D" id="3.40.50.450">
    <property type="match status" value="1"/>
</dbReference>
<organism evidence="1 2">
    <name type="scientific">Hymenoscyphus fraxineus</name>
    <dbReference type="NCBI Taxonomy" id="746836"/>
    <lineage>
        <taxon>Eukaryota</taxon>
        <taxon>Fungi</taxon>
        <taxon>Dikarya</taxon>
        <taxon>Ascomycota</taxon>
        <taxon>Pezizomycotina</taxon>
        <taxon>Leotiomycetes</taxon>
        <taxon>Helotiales</taxon>
        <taxon>Helotiaceae</taxon>
        <taxon>Hymenoscyphus</taxon>
    </lineage>
</organism>
<gene>
    <name evidence="1" type="ORF">HYFRA_00006787</name>
</gene>
<proteinExistence type="predicted"/>
<evidence type="ECO:0008006" key="3">
    <source>
        <dbReference type="Google" id="ProtNLM"/>
    </source>
</evidence>